<dbReference type="RefSeq" id="XP_005927618.1">
    <property type="nucleotide sequence ID" value="XM_005927556.1"/>
</dbReference>
<dbReference type="GO" id="GO:0042826">
    <property type="term" value="F:histone deacetylase binding"/>
    <property type="evidence" value="ECO:0007669"/>
    <property type="project" value="TreeGrafter"/>
</dbReference>
<dbReference type="GO" id="GO:0000978">
    <property type="term" value="F:RNA polymerase II cis-regulatory region sequence-specific DNA binding"/>
    <property type="evidence" value="ECO:0007669"/>
    <property type="project" value="TreeGrafter"/>
</dbReference>
<dbReference type="PRINTS" id="PR00404">
    <property type="entry name" value="MADSDOMAIN"/>
</dbReference>
<organism evidence="9 10">
    <name type="scientific">Haplochromis burtoni</name>
    <name type="common">Burton's mouthbrooder</name>
    <name type="synonym">Chromis burtoni</name>
    <dbReference type="NCBI Taxonomy" id="8153"/>
    <lineage>
        <taxon>Eukaryota</taxon>
        <taxon>Metazoa</taxon>
        <taxon>Chordata</taxon>
        <taxon>Craniata</taxon>
        <taxon>Vertebrata</taxon>
        <taxon>Euteleostomi</taxon>
        <taxon>Actinopterygii</taxon>
        <taxon>Neopterygii</taxon>
        <taxon>Teleostei</taxon>
        <taxon>Neoteleostei</taxon>
        <taxon>Acanthomorphata</taxon>
        <taxon>Ovalentaria</taxon>
        <taxon>Cichlomorphae</taxon>
        <taxon>Cichliformes</taxon>
        <taxon>Cichlidae</taxon>
        <taxon>African cichlids</taxon>
        <taxon>Pseudocrenilabrinae</taxon>
        <taxon>Haplochromini</taxon>
        <taxon>Haplochromis</taxon>
    </lineage>
</organism>
<dbReference type="STRING" id="8153.ENSHBUP00000019285"/>
<evidence type="ECO:0000256" key="6">
    <source>
        <dbReference type="ARBA" id="ARBA00023242"/>
    </source>
</evidence>
<dbReference type="Ensembl" id="ENSHBUT00000028568.1">
    <property type="protein sequence ID" value="ENSHBUP00000019285.1"/>
    <property type="gene ID" value="ENSHBUG00000021492.1"/>
</dbReference>
<evidence type="ECO:0000256" key="4">
    <source>
        <dbReference type="ARBA" id="ARBA00023159"/>
    </source>
</evidence>
<dbReference type="Pfam" id="PF12347">
    <property type="entry name" value="HJURP_C"/>
    <property type="match status" value="1"/>
</dbReference>
<dbReference type="GO" id="GO:0005634">
    <property type="term" value="C:nucleus"/>
    <property type="evidence" value="ECO:0007669"/>
    <property type="project" value="UniProtKB-SubCell"/>
</dbReference>
<evidence type="ECO:0000256" key="2">
    <source>
        <dbReference type="ARBA" id="ARBA00023015"/>
    </source>
</evidence>
<accession>A0A3Q2W435</accession>
<dbReference type="SMART" id="SM00432">
    <property type="entry name" value="MADS"/>
    <property type="match status" value="1"/>
</dbReference>
<reference evidence="9" key="1">
    <citation type="submission" date="2025-08" db="UniProtKB">
        <authorList>
            <consortium name="Ensembl"/>
        </authorList>
    </citation>
    <scope>IDENTIFICATION</scope>
</reference>
<dbReference type="AlphaFoldDB" id="A0A3Q2W435"/>
<evidence type="ECO:0000256" key="5">
    <source>
        <dbReference type="ARBA" id="ARBA00023163"/>
    </source>
</evidence>
<evidence type="ECO:0000313" key="10">
    <source>
        <dbReference type="Proteomes" id="UP000264840"/>
    </source>
</evidence>
<dbReference type="CDD" id="cd00265">
    <property type="entry name" value="MADS_MEF2_like"/>
    <property type="match status" value="1"/>
</dbReference>
<dbReference type="PROSITE" id="PS50066">
    <property type="entry name" value="MADS_BOX_2"/>
    <property type="match status" value="1"/>
</dbReference>
<dbReference type="OrthoDB" id="1898716at2759"/>
<reference evidence="9" key="2">
    <citation type="submission" date="2025-09" db="UniProtKB">
        <authorList>
            <consortium name="Ensembl"/>
        </authorList>
    </citation>
    <scope>IDENTIFICATION</scope>
</reference>
<proteinExistence type="predicted"/>
<dbReference type="GO" id="GO:0045944">
    <property type="term" value="P:positive regulation of transcription by RNA polymerase II"/>
    <property type="evidence" value="ECO:0007669"/>
    <property type="project" value="InterPro"/>
</dbReference>
<feature type="region of interest" description="Disordered" evidence="7">
    <location>
        <begin position="188"/>
        <end position="268"/>
    </location>
</feature>
<evidence type="ECO:0000313" key="9">
    <source>
        <dbReference type="Ensembl" id="ENSHBUP00000019285.1"/>
    </source>
</evidence>
<dbReference type="GO" id="GO:0007507">
    <property type="term" value="P:heart development"/>
    <property type="evidence" value="ECO:0007669"/>
    <property type="project" value="TreeGrafter"/>
</dbReference>
<keyword evidence="4" id="KW-0010">Activator</keyword>
<keyword evidence="3" id="KW-0238">DNA-binding</keyword>
<feature type="compositionally biased region" description="Low complexity" evidence="7">
    <location>
        <begin position="202"/>
        <end position="218"/>
    </location>
</feature>
<dbReference type="Pfam" id="PF00319">
    <property type="entry name" value="SRF-TF"/>
    <property type="match status" value="1"/>
</dbReference>
<keyword evidence="5" id="KW-0804">Transcription</keyword>
<dbReference type="PANTHER" id="PTHR11945:SF837">
    <property type="entry name" value="MYOCYTE ENHANCER FACTOR 2D"/>
    <property type="match status" value="1"/>
</dbReference>
<dbReference type="GeneTree" id="ENSGT00940000159463"/>
<dbReference type="FunFam" id="3.40.1810.10:FF:000001">
    <property type="entry name" value="Myocyte-specific enhancer factor 2A homolog"/>
    <property type="match status" value="1"/>
</dbReference>
<dbReference type="GO" id="GO:0046983">
    <property type="term" value="F:protein dimerization activity"/>
    <property type="evidence" value="ECO:0007669"/>
    <property type="project" value="InterPro"/>
</dbReference>
<sequence>MGRKKIQIQRITDERNKQVTFTKRKFGLMKKAYELSVLCDCEIALIIFNHANKLFQYASTDMDKVLLKYTEYNEPHESRTNADIIETLRKKGFNGCDSPEPDGEDSIDQSPLNDDKYRKTTEDLDVLFKRYGQSTAPPQTFSMPVTVQASNQSTLQFSNPGSALVTTSYVTSSSLTDTHLLSPQQPALQRNTVSPGLPQRPASAGALLGGDLNNSNGGCPSPVPNGYTSARASPGLLTVSNGNSLGKVVPAKSPPPPPSPQMVNSRKPDLRVITSQGGKSLMQMTEDELELVNENAQRLAAGAQTLTTPVVSVATPSLLAQGLPFSAMPTAYNTEYQLTSADITALHALASPGGLLPTGVSTWQQQTVSQPSQQQQQQQTQQQLNLASLSNLVMWGVDKQSSELSSQVSSLAANLSVGSPSNLLLGRDEWLGRPVTNIPQGAMLTVNTNSGVSIKSEPISPGRDRSTPCPPPSTTPSSTSGGTILTAPPQYPGSLLCLEPPTGRSPADSVSSNASSFEGSDRDDAGAAGGGTAGAGGGGGGAGGGGGGGSSAGPTSRSVPPDFSPSAELLRASNEQDQEGGNIKRMRLDAWVT</sequence>
<dbReference type="Gene3D" id="3.40.1810.10">
    <property type="entry name" value="Transcription factor, MADS-box"/>
    <property type="match status" value="1"/>
</dbReference>
<dbReference type="GO" id="GO:0030154">
    <property type="term" value="P:cell differentiation"/>
    <property type="evidence" value="ECO:0007669"/>
    <property type="project" value="TreeGrafter"/>
</dbReference>
<dbReference type="InterPro" id="IPR036879">
    <property type="entry name" value="TF_MADSbox_sf"/>
</dbReference>
<dbReference type="InterPro" id="IPR002100">
    <property type="entry name" value="TF_MADSbox"/>
</dbReference>
<dbReference type="PANTHER" id="PTHR11945">
    <property type="entry name" value="MADS BOX PROTEIN"/>
    <property type="match status" value="1"/>
</dbReference>
<feature type="domain" description="MADS-box" evidence="8">
    <location>
        <begin position="1"/>
        <end position="61"/>
    </location>
</feature>
<dbReference type="InterPro" id="IPR033896">
    <property type="entry name" value="MEF2-like_N"/>
</dbReference>
<dbReference type="InterPro" id="IPR022102">
    <property type="entry name" value="HJURP_C"/>
</dbReference>
<comment type="subcellular location">
    <subcellularLocation>
        <location evidence="1">Nucleus</location>
    </subcellularLocation>
</comment>
<evidence type="ECO:0000256" key="3">
    <source>
        <dbReference type="ARBA" id="ARBA00023125"/>
    </source>
</evidence>
<feature type="region of interest" description="Disordered" evidence="7">
    <location>
        <begin position="449"/>
        <end position="593"/>
    </location>
</feature>
<evidence type="ECO:0000256" key="1">
    <source>
        <dbReference type="ARBA" id="ARBA00004123"/>
    </source>
</evidence>
<dbReference type="GO" id="GO:0000981">
    <property type="term" value="F:DNA-binding transcription factor activity, RNA polymerase II-specific"/>
    <property type="evidence" value="ECO:0007669"/>
    <property type="project" value="TreeGrafter"/>
</dbReference>
<dbReference type="Proteomes" id="UP000264840">
    <property type="component" value="Unplaced"/>
</dbReference>
<name>A0A3Q2W435_HAPBU</name>
<dbReference type="GeneID" id="102290412"/>
<feature type="compositionally biased region" description="Gly residues" evidence="7">
    <location>
        <begin position="527"/>
        <end position="551"/>
    </location>
</feature>
<dbReference type="SUPFAM" id="SSF55455">
    <property type="entry name" value="SRF-like"/>
    <property type="match status" value="1"/>
</dbReference>
<evidence type="ECO:0000256" key="7">
    <source>
        <dbReference type="SAM" id="MobiDB-lite"/>
    </source>
</evidence>
<protein>
    <submittedName>
        <fullName evidence="9">Myocyte enhancer factor 2D</fullName>
    </submittedName>
</protein>
<feature type="region of interest" description="Disordered" evidence="7">
    <location>
        <begin position="92"/>
        <end position="118"/>
    </location>
</feature>
<keyword evidence="2" id="KW-0805">Transcription regulation</keyword>
<evidence type="ECO:0000259" key="8">
    <source>
        <dbReference type="PROSITE" id="PS50066"/>
    </source>
</evidence>
<keyword evidence="10" id="KW-1185">Reference proteome</keyword>
<keyword evidence="6" id="KW-0539">Nucleus</keyword>
<dbReference type="PROSITE" id="PS00350">
    <property type="entry name" value="MADS_BOX_1"/>
    <property type="match status" value="1"/>
</dbReference>
<feature type="compositionally biased region" description="Low complexity" evidence="7">
    <location>
        <begin position="505"/>
        <end position="516"/>
    </location>
</feature>